<dbReference type="AlphaFoldDB" id="A0A1E3NX89"/>
<feature type="compositionally biased region" description="Polar residues" evidence="3">
    <location>
        <begin position="796"/>
        <end position="825"/>
    </location>
</feature>
<feature type="compositionally biased region" description="Low complexity" evidence="3">
    <location>
        <begin position="784"/>
        <end position="795"/>
    </location>
</feature>
<feature type="region of interest" description="Disordered" evidence="3">
    <location>
        <begin position="749"/>
        <end position="830"/>
    </location>
</feature>
<keyword evidence="2" id="KW-0325">Glycoprotein</keyword>
<feature type="region of interest" description="Disordered" evidence="3">
    <location>
        <begin position="379"/>
        <end position="408"/>
    </location>
</feature>
<dbReference type="InterPro" id="IPR025928">
    <property type="entry name" value="Flocculin_t3_rpt"/>
</dbReference>
<evidence type="ECO:0000313" key="6">
    <source>
        <dbReference type="Proteomes" id="UP000094112"/>
    </source>
</evidence>
<feature type="region of interest" description="Disordered" evidence="3">
    <location>
        <begin position="605"/>
        <end position="624"/>
    </location>
</feature>
<protein>
    <recommendedName>
        <fullName evidence="7">Flo11 domain-containing protein</fullName>
    </recommendedName>
</protein>
<keyword evidence="1 4" id="KW-0732">Signal</keyword>
<evidence type="ECO:0000256" key="4">
    <source>
        <dbReference type="SAM" id="SignalP"/>
    </source>
</evidence>
<feature type="chain" id="PRO_5009133579" description="Flo11 domain-containing protein" evidence="4">
    <location>
        <begin position="24"/>
        <end position="917"/>
    </location>
</feature>
<dbReference type="GeneID" id="30203816"/>
<proteinExistence type="predicted"/>
<sequence length="917" mass="93993">MKVQNLLFSYLLGILLLVHGIAGADSETSSVSSTLSSTTTTTSSLASTSSVQTLSTIKGITTVSTDIYRATTLSSLCAHASQTGDLNGKHYRAAYDITGRNTGTIIVSRVLTVTWFFQFDRPLNATGFSVSKAGLEISNVKGSVNLEDGSFVVSYDVTLPYLTIIVSVPLYCAADYVTFQFTVPPASFVTQDKRELPPGLDSYDLFKRDQFSEARYDDYNDYGYPLDGTYYDENGLQKRANDDTRYYAFYVGTAGAVIGTIISQTFCGLTNWFNCPVYTKGLSFDCDAFKSYLSCSDSLTLTESYSLIPTTAPSSSSLISSTLSSSYSSYINSSTYVNSSMSYSSTLANSSYSLPSTMISSSSIAESFSSGISSSAEQSSTLDSTASEPSSISKPVVSPTSDLSGSSSHSSIFTTTWTDSAGLTSTGIVSEYPTTGTDGVVGTGTTTIPITASGSSASGSLSSSSGSSVPSSSGSLSAPYMTGFLQDGQPHWNIVVPGSLGPWSSVEVHSTNDGSHYDLTDLQMLVDGVVVSGPSNLTKNSYEASFEDIIERSSNLVFSVFAQAIAGKNYTNNVEVAINTIDDKKLVKRAVLKFLLSATITTDASSIGSSTSAPSSSETLSSGSASGVASDSASITGGGSFSSSSTVGEQSTTVITVTSCSDEKCSSVPITTGVTAVTSTVEGIVTTYTTYCPLTSIEAPSTTVVTITSCSSHVCSKVTATTGVTVVTETNEGTETIYTTYCPISSIAPSPENPSSMGSTAALVSTTGGASNVPQGGKPESDVGSSPSKSGPNGNAQSGSVVSHGNVGASSNTAATAPVGSNSGTAPVVAQGSHNSGVAIDSTSTQTVLATATVSNGQVSAGKGSSSSEVAAVNGASTVGASSTKLNPEASTYEGAAGKNMMLSSLAGVMAFFMLLV</sequence>
<dbReference type="Pfam" id="PF13928">
    <property type="entry name" value="Flocculin_t3"/>
    <property type="match status" value="2"/>
</dbReference>
<dbReference type="RefSeq" id="XP_019036973.1">
    <property type="nucleotide sequence ID" value="XM_019186570.1"/>
</dbReference>
<feature type="compositionally biased region" description="Low complexity" evidence="3">
    <location>
        <begin position="398"/>
        <end position="408"/>
    </location>
</feature>
<reference evidence="5 6" key="1">
    <citation type="journal article" date="2016" name="Proc. Natl. Acad. Sci. U.S.A.">
        <title>Comparative genomics of biotechnologically important yeasts.</title>
        <authorList>
            <person name="Riley R."/>
            <person name="Haridas S."/>
            <person name="Wolfe K.H."/>
            <person name="Lopes M.R."/>
            <person name="Hittinger C.T."/>
            <person name="Goeker M."/>
            <person name="Salamov A.A."/>
            <person name="Wisecaver J.H."/>
            <person name="Long T.M."/>
            <person name="Calvey C.H."/>
            <person name="Aerts A.L."/>
            <person name="Barry K.W."/>
            <person name="Choi C."/>
            <person name="Clum A."/>
            <person name="Coughlan A.Y."/>
            <person name="Deshpande S."/>
            <person name="Douglass A.P."/>
            <person name="Hanson S.J."/>
            <person name="Klenk H.-P."/>
            <person name="LaButti K.M."/>
            <person name="Lapidus A."/>
            <person name="Lindquist E.A."/>
            <person name="Lipzen A.M."/>
            <person name="Meier-Kolthoff J.P."/>
            <person name="Ohm R.A."/>
            <person name="Otillar R.P."/>
            <person name="Pangilinan J.L."/>
            <person name="Peng Y."/>
            <person name="Rokas A."/>
            <person name="Rosa C.A."/>
            <person name="Scheuner C."/>
            <person name="Sibirny A.A."/>
            <person name="Slot J.C."/>
            <person name="Stielow J.B."/>
            <person name="Sun H."/>
            <person name="Kurtzman C.P."/>
            <person name="Blackwell M."/>
            <person name="Grigoriev I.V."/>
            <person name="Jeffries T.W."/>
        </authorList>
    </citation>
    <scope>NUCLEOTIDE SEQUENCE [LARGE SCALE GENOMIC DNA]</scope>
    <source>
        <strain evidence="6">ATCC 58044 / CBS 1984 / NCYC 433 / NRRL Y-366-8</strain>
    </source>
</reference>
<feature type="region of interest" description="Disordered" evidence="3">
    <location>
        <begin position="452"/>
        <end position="472"/>
    </location>
</feature>
<evidence type="ECO:0008006" key="7">
    <source>
        <dbReference type="Google" id="ProtNLM"/>
    </source>
</evidence>
<keyword evidence="6" id="KW-1185">Reference proteome</keyword>
<organism evidence="5 6">
    <name type="scientific">Wickerhamomyces anomalus (strain ATCC 58044 / CBS 1984 / NCYC 433 / NRRL Y-366-8)</name>
    <name type="common">Yeast</name>
    <name type="synonym">Hansenula anomala</name>
    <dbReference type="NCBI Taxonomy" id="683960"/>
    <lineage>
        <taxon>Eukaryota</taxon>
        <taxon>Fungi</taxon>
        <taxon>Dikarya</taxon>
        <taxon>Ascomycota</taxon>
        <taxon>Saccharomycotina</taxon>
        <taxon>Saccharomycetes</taxon>
        <taxon>Phaffomycetales</taxon>
        <taxon>Wickerhamomycetaceae</taxon>
        <taxon>Wickerhamomyces</taxon>
    </lineage>
</organism>
<accession>A0A1E3NX89</accession>
<evidence type="ECO:0000256" key="2">
    <source>
        <dbReference type="ARBA" id="ARBA00023180"/>
    </source>
</evidence>
<dbReference type="Proteomes" id="UP000094112">
    <property type="component" value="Unassembled WGS sequence"/>
</dbReference>
<feature type="compositionally biased region" description="Polar residues" evidence="3">
    <location>
        <begin position="753"/>
        <end position="774"/>
    </location>
</feature>
<feature type="signal peptide" evidence="4">
    <location>
        <begin position="1"/>
        <end position="23"/>
    </location>
</feature>
<feature type="compositionally biased region" description="Polar residues" evidence="3">
    <location>
        <begin position="381"/>
        <end position="393"/>
    </location>
</feature>
<dbReference type="EMBL" id="KV454213">
    <property type="protein sequence ID" value="ODQ57766.1"/>
    <property type="molecule type" value="Genomic_DNA"/>
</dbReference>
<evidence type="ECO:0000313" key="5">
    <source>
        <dbReference type="EMBL" id="ODQ57766.1"/>
    </source>
</evidence>
<dbReference type="OrthoDB" id="3982858at2759"/>
<dbReference type="STRING" id="683960.A0A1E3NX89"/>
<evidence type="ECO:0000256" key="1">
    <source>
        <dbReference type="ARBA" id="ARBA00022729"/>
    </source>
</evidence>
<evidence type="ECO:0000256" key="3">
    <source>
        <dbReference type="SAM" id="MobiDB-lite"/>
    </source>
</evidence>
<gene>
    <name evidence="5" type="ORF">WICANDRAFT_97184</name>
</gene>
<name>A0A1E3NX89_WICAA</name>